<organism evidence="11 12">
    <name type="scientific">Thalassotalea psychrophila</name>
    <dbReference type="NCBI Taxonomy" id="3065647"/>
    <lineage>
        <taxon>Bacteria</taxon>
        <taxon>Pseudomonadati</taxon>
        <taxon>Pseudomonadota</taxon>
        <taxon>Gammaproteobacteria</taxon>
        <taxon>Alteromonadales</taxon>
        <taxon>Colwelliaceae</taxon>
        <taxon>Thalassotalea</taxon>
    </lineage>
</organism>
<proteinExistence type="inferred from homology"/>
<reference evidence="12" key="1">
    <citation type="submission" date="2023-09" db="EMBL/GenBank/DDBJ databases">
        <authorList>
            <person name="Li S."/>
            <person name="Li X."/>
            <person name="Zhang C."/>
            <person name="Zhao Z."/>
        </authorList>
    </citation>
    <scope>NUCLEOTIDE SEQUENCE [LARGE SCALE GENOMIC DNA]</scope>
    <source>
        <strain evidence="12">SQ149</strain>
    </source>
</reference>
<comment type="similarity">
    <text evidence="2 10">Belongs to the CobT family.</text>
</comment>
<sequence length="350" mass="36729">MNISKLNTKYIGAITNKIDQKTKPPGALGQLEAVATQLALIASNRQLGLAESIEITKPTALVFAGDHGISAEGVSIAPSDVTRQMVLNFIHGGAAINCFCRANNIALKVIDTGIIKPIDDDIKNQHSNFIEQRLGAGTNNFAKVPAMTTAQVEQGLIYGKNIAFAQIEQGCNLLILGEMGISNTSSAAAILAALTGASLDECVGSGTGINSEQLTIKKQLIKTALKRVNTKDAIHILEQVGGFEIVQMVGAILAATEAGIAVLIDGFIVSAAALLAKQINENVTDYLIFSHQSDESGHQLLLSQFNATPLLSLNLRLGEGTGAALALPLLVAATHFYNDMASFEQAGVTV</sequence>
<evidence type="ECO:0000256" key="1">
    <source>
        <dbReference type="ARBA" id="ARBA00005049"/>
    </source>
</evidence>
<dbReference type="PANTHER" id="PTHR43463:SF1">
    <property type="entry name" value="NICOTINATE-NUCLEOTIDE--DIMETHYLBENZIMIDAZOLE PHOSPHORIBOSYLTRANSFERASE"/>
    <property type="match status" value="1"/>
</dbReference>
<protein>
    <recommendedName>
        <fullName evidence="4 10">Nicotinate-nucleotide--dimethylbenzimidazole phosphoribosyltransferase</fullName>
        <shortName evidence="10">NN:DBI PRT</shortName>
        <ecNumber evidence="3 10">2.4.2.21</ecNumber>
    </recommendedName>
    <alternativeName>
        <fullName evidence="8 10">N(1)-alpha-phosphoribosyltransferase</fullName>
    </alternativeName>
</protein>
<evidence type="ECO:0000256" key="3">
    <source>
        <dbReference type="ARBA" id="ARBA00011991"/>
    </source>
</evidence>
<keyword evidence="6 10" id="KW-0328">Glycosyltransferase</keyword>
<evidence type="ECO:0000256" key="8">
    <source>
        <dbReference type="ARBA" id="ARBA00030686"/>
    </source>
</evidence>
<comment type="function">
    <text evidence="10">Catalyzes the synthesis of alpha-ribazole-5'-phosphate from nicotinate mononucleotide (NAMN) and 5,6-dimethylbenzimidazole (DMB).</text>
</comment>
<dbReference type="EC" id="2.4.2.21" evidence="3 10"/>
<dbReference type="HAMAP" id="MF_00230">
    <property type="entry name" value="CobT"/>
    <property type="match status" value="1"/>
</dbReference>
<dbReference type="CDD" id="cd02439">
    <property type="entry name" value="DMB-PRT_CobT"/>
    <property type="match status" value="1"/>
</dbReference>
<keyword evidence="7 10" id="KW-0808">Transferase</keyword>
<dbReference type="Proteomes" id="UP001258994">
    <property type="component" value="Chromosome"/>
</dbReference>
<evidence type="ECO:0000313" key="12">
    <source>
        <dbReference type="Proteomes" id="UP001258994"/>
    </source>
</evidence>
<keyword evidence="5 10" id="KW-0169">Cobalamin biosynthesis</keyword>
<accession>A0ABY9TPV7</accession>
<evidence type="ECO:0000256" key="9">
    <source>
        <dbReference type="ARBA" id="ARBA00047340"/>
    </source>
</evidence>
<evidence type="ECO:0000256" key="7">
    <source>
        <dbReference type="ARBA" id="ARBA00022679"/>
    </source>
</evidence>
<evidence type="ECO:0000256" key="2">
    <source>
        <dbReference type="ARBA" id="ARBA00007110"/>
    </source>
</evidence>
<dbReference type="Pfam" id="PF02277">
    <property type="entry name" value="DBI_PRT"/>
    <property type="match status" value="1"/>
</dbReference>
<gene>
    <name evidence="10 11" type="primary">cobT</name>
    <name evidence="11" type="ORF">RGQ13_11470</name>
</gene>
<dbReference type="RefSeq" id="WP_348389888.1">
    <property type="nucleotide sequence ID" value="NZ_CP134145.1"/>
</dbReference>
<dbReference type="InterPro" id="IPR003200">
    <property type="entry name" value="Nict_dMeBzImd_PRibTrfase"/>
</dbReference>
<dbReference type="InterPro" id="IPR036087">
    <property type="entry name" value="Nict_dMeBzImd_PRibTrfase_sf"/>
</dbReference>
<dbReference type="GO" id="GO:0008939">
    <property type="term" value="F:nicotinate-nucleotide-dimethylbenzimidazole phosphoribosyltransferase activity"/>
    <property type="evidence" value="ECO:0007669"/>
    <property type="project" value="UniProtKB-EC"/>
</dbReference>
<dbReference type="Gene3D" id="1.10.1610.10">
    <property type="match status" value="1"/>
</dbReference>
<evidence type="ECO:0000256" key="5">
    <source>
        <dbReference type="ARBA" id="ARBA00022573"/>
    </source>
</evidence>
<dbReference type="NCBIfam" id="TIGR03160">
    <property type="entry name" value="cobT_DBIPRT"/>
    <property type="match status" value="1"/>
</dbReference>
<evidence type="ECO:0000256" key="10">
    <source>
        <dbReference type="HAMAP-Rule" id="MF_00230"/>
    </source>
</evidence>
<evidence type="ECO:0000256" key="6">
    <source>
        <dbReference type="ARBA" id="ARBA00022676"/>
    </source>
</evidence>
<dbReference type="NCBIfam" id="NF000996">
    <property type="entry name" value="PRK00105.1"/>
    <property type="match status" value="1"/>
</dbReference>
<dbReference type="EMBL" id="CP134145">
    <property type="protein sequence ID" value="WNC70750.1"/>
    <property type="molecule type" value="Genomic_DNA"/>
</dbReference>
<comment type="catalytic activity">
    <reaction evidence="9 10">
        <text>5,6-dimethylbenzimidazole + nicotinate beta-D-ribonucleotide = alpha-ribazole 5'-phosphate + nicotinate + H(+)</text>
        <dbReference type="Rhea" id="RHEA:11196"/>
        <dbReference type="ChEBI" id="CHEBI:15378"/>
        <dbReference type="ChEBI" id="CHEBI:15890"/>
        <dbReference type="ChEBI" id="CHEBI:32544"/>
        <dbReference type="ChEBI" id="CHEBI:57502"/>
        <dbReference type="ChEBI" id="CHEBI:57918"/>
        <dbReference type="EC" id="2.4.2.21"/>
    </reaction>
</comment>
<dbReference type="InterPro" id="IPR017846">
    <property type="entry name" value="Nict_dMeBzImd_PRibTrfase_bact"/>
</dbReference>
<name>A0ABY9TPV7_9GAMM</name>
<evidence type="ECO:0000313" key="11">
    <source>
        <dbReference type="EMBL" id="WNC70750.1"/>
    </source>
</evidence>
<dbReference type="PANTHER" id="PTHR43463">
    <property type="entry name" value="NICOTINATE-NUCLEOTIDE--DIMETHYLBENZIMIDAZOLE PHOSPHORIBOSYLTRANSFERASE"/>
    <property type="match status" value="1"/>
</dbReference>
<dbReference type="InterPro" id="IPR023195">
    <property type="entry name" value="Nict_dMeBzImd_PRibTrfase_N"/>
</dbReference>
<feature type="active site" description="Proton acceptor" evidence="10">
    <location>
        <position position="319"/>
    </location>
</feature>
<comment type="pathway">
    <text evidence="1 10">Nucleoside biosynthesis; alpha-ribazole biosynthesis; alpha-ribazole from 5,6-dimethylbenzimidazole: step 1/2.</text>
</comment>
<keyword evidence="12" id="KW-1185">Reference proteome</keyword>
<dbReference type="SUPFAM" id="SSF52733">
    <property type="entry name" value="Nicotinate mononucleotide:5,6-dimethylbenzimidazole phosphoribosyltransferase (CobT)"/>
    <property type="match status" value="1"/>
</dbReference>
<evidence type="ECO:0000256" key="4">
    <source>
        <dbReference type="ARBA" id="ARBA00015486"/>
    </source>
</evidence>
<dbReference type="Gene3D" id="3.40.50.10210">
    <property type="match status" value="1"/>
</dbReference>